<reference evidence="3 4" key="1">
    <citation type="submission" date="2020-08" db="EMBL/GenBank/DDBJ databases">
        <title>Plant Genome Project.</title>
        <authorList>
            <person name="Zhang R.-G."/>
        </authorList>
    </citation>
    <scope>NUCLEOTIDE SEQUENCE [LARGE SCALE GENOMIC DNA]</scope>
    <source>
        <tissue evidence="3">Rhizome</tissue>
    </source>
</reference>
<feature type="region of interest" description="Disordered" evidence="1">
    <location>
        <begin position="1"/>
        <end position="24"/>
    </location>
</feature>
<organism evidence="3 4">
    <name type="scientific">Zingiber officinale</name>
    <name type="common">Ginger</name>
    <name type="synonym">Amomum zingiber</name>
    <dbReference type="NCBI Taxonomy" id="94328"/>
    <lineage>
        <taxon>Eukaryota</taxon>
        <taxon>Viridiplantae</taxon>
        <taxon>Streptophyta</taxon>
        <taxon>Embryophyta</taxon>
        <taxon>Tracheophyta</taxon>
        <taxon>Spermatophyta</taxon>
        <taxon>Magnoliopsida</taxon>
        <taxon>Liliopsida</taxon>
        <taxon>Zingiberales</taxon>
        <taxon>Zingiberaceae</taxon>
        <taxon>Zingiber</taxon>
    </lineage>
</organism>
<protein>
    <recommendedName>
        <fullName evidence="2">GCK domain-containing protein</fullName>
    </recommendedName>
</protein>
<gene>
    <name evidence="3" type="ORF">ZIOFF_038890</name>
</gene>
<dbReference type="EMBL" id="JACMSC010000011">
    <property type="protein sequence ID" value="KAG6499134.1"/>
    <property type="molecule type" value="Genomic_DNA"/>
</dbReference>
<feature type="domain" description="GCK" evidence="2">
    <location>
        <begin position="45"/>
        <end position="119"/>
    </location>
</feature>
<feature type="compositionally biased region" description="Low complexity" evidence="1">
    <location>
        <begin position="114"/>
        <end position="125"/>
    </location>
</feature>
<evidence type="ECO:0000256" key="1">
    <source>
        <dbReference type="SAM" id="MobiDB-lite"/>
    </source>
</evidence>
<dbReference type="OrthoDB" id="2148418at2759"/>
<comment type="caution">
    <text evidence="3">The sequence shown here is derived from an EMBL/GenBank/DDBJ whole genome shotgun (WGS) entry which is preliminary data.</text>
</comment>
<evidence type="ECO:0000313" key="4">
    <source>
        <dbReference type="Proteomes" id="UP000734854"/>
    </source>
</evidence>
<name>A0A8J5KWS0_ZINOF</name>
<keyword evidence="4" id="KW-1185">Reference proteome</keyword>
<dbReference type="InterPro" id="IPR012891">
    <property type="entry name" value="GCK_dom"/>
</dbReference>
<dbReference type="Proteomes" id="UP000734854">
    <property type="component" value="Unassembled WGS sequence"/>
</dbReference>
<feature type="compositionally biased region" description="Basic and acidic residues" evidence="1">
    <location>
        <begin position="127"/>
        <end position="138"/>
    </location>
</feature>
<accession>A0A8J5KWS0</accession>
<dbReference type="SMART" id="SM01227">
    <property type="entry name" value="GCK"/>
    <property type="match status" value="1"/>
</dbReference>
<evidence type="ECO:0000313" key="3">
    <source>
        <dbReference type="EMBL" id="KAG6499134.1"/>
    </source>
</evidence>
<dbReference type="Pfam" id="PF07802">
    <property type="entry name" value="GCK"/>
    <property type="match status" value="1"/>
</dbReference>
<feature type="region of interest" description="Disordered" evidence="1">
    <location>
        <begin position="114"/>
        <end position="138"/>
    </location>
</feature>
<dbReference type="PANTHER" id="PTHR34357:SF2">
    <property type="entry name" value="F26F24.3-RELATED"/>
    <property type="match status" value="1"/>
</dbReference>
<evidence type="ECO:0000259" key="2">
    <source>
        <dbReference type="SMART" id="SM01227"/>
    </source>
</evidence>
<sequence length="138" mass="14641">MSTYASSVPSHLGASDPPTLAADDMGEITAVEGEGEVEGEDAEEEECGFCLFMKGGGCKETFVAWEKCVEEAEKLGEDVVGKCSEATALLKKCMEAHAEYYEPILRAEEAMLDAAASDADAAASDHQNTEEHVEGKNS</sequence>
<dbReference type="AlphaFoldDB" id="A0A8J5KWS0"/>
<dbReference type="PANTHER" id="PTHR34357">
    <property type="entry name" value="F7A19.14 PROTEIN-RELATED"/>
    <property type="match status" value="1"/>
</dbReference>
<proteinExistence type="predicted"/>